<feature type="transmembrane region" description="Helical" evidence="6">
    <location>
        <begin position="350"/>
        <end position="370"/>
    </location>
</feature>
<protein>
    <submittedName>
        <fullName evidence="7">Cell division protein FtsW (Lipid II flippase)</fullName>
    </submittedName>
</protein>
<dbReference type="InterPro" id="IPR001182">
    <property type="entry name" value="FtsW/RodA"/>
</dbReference>
<evidence type="ECO:0000256" key="5">
    <source>
        <dbReference type="ARBA" id="ARBA00023136"/>
    </source>
</evidence>
<feature type="transmembrane region" description="Helical" evidence="6">
    <location>
        <begin position="111"/>
        <end position="128"/>
    </location>
</feature>
<keyword evidence="7" id="KW-0132">Cell division</keyword>
<dbReference type="Proteomes" id="UP000539111">
    <property type="component" value="Unassembled WGS sequence"/>
</dbReference>
<keyword evidence="4 6" id="KW-1133">Transmembrane helix</keyword>
<reference evidence="7 8" key="1">
    <citation type="submission" date="2020-07" db="EMBL/GenBank/DDBJ databases">
        <title>Sequencing the genomes of 1000 actinobacteria strains.</title>
        <authorList>
            <person name="Klenk H.-P."/>
        </authorList>
    </citation>
    <scope>NUCLEOTIDE SEQUENCE [LARGE SCALE GENOMIC DNA]</scope>
    <source>
        <strain evidence="7 8">DSM 26341</strain>
    </source>
</reference>
<comment type="caution">
    <text evidence="7">The sequence shown here is derived from an EMBL/GenBank/DDBJ whole genome shotgun (WGS) entry which is preliminary data.</text>
</comment>
<dbReference type="EMBL" id="JACBZP010000001">
    <property type="protein sequence ID" value="NYI66610.1"/>
    <property type="molecule type" value="Genomic_DNA"/>
</dbReference>
<dbReference type="GO" id="GO:0005886">
    <property type="term" value="C:plasma membrane"/>
    <property type="evidence" value="ECO:0007669"/>
    <property type="project" value="TreeGrafter"/>
</dbReference>
<evidence type="ECO:0000256" key="1">
    <source>
        <dbReference type="ARBA" id="ARBA00004141"/>
    </source>
</evidence>
<feature type="transmembrane region" description="Helical" evidence="6">
    <location>
        <begin position="261"/>
        <end position="280"/>
    </location>
</feature>
<feature type="transmembrane region" description="Helical" evidence="6">
    <location>
        <begin position="72"/>
        <end position="91"/>
    </location>
</feature>
<feature type="transmembrane region" description="Helical" evidence="6">
    <location>
        <begin position="175"/>
        <end position="194"/>
    </location>
</feature>
<comment type="subcellular location">
    <subcellularLocation>
        <location evidence="1">Membrane</location>
        <topology evidence="1">Multi-pass membrane protein</topology>
    </subcellularLocation>
</comment>
<keyword evidence="5 6" id="KW-0472">Membrane</keyword>
<evidence type="ECO:0000256" key="3">
    <source>
        <dbReference type="ARBA" id="ARBA00022960"/>
    </source>
</evidence>
<feature type="transmembrane region" description="Helical" evidence="6">
    <location>
        <begin position="416"/>
        <end position="435"/>
    </location>
</feature>
<accession>A0A7Z0D1R1</accession>
<keyword evidence="8" id="KW-1185">Reference proteome</keyword>
<evidence type="ECO:0000313" key="8">
    <source>
        <dbReference type="Proteomes" id="UP000539111"/>
    </source>
</evidence>
<gene>
    <name evidence="7" type="ORF">BJY26_000916</name>
</gene>
<dbReference type="Pfam" id="PF01098">
    <property type="entry name" value="FTSW_RODA_SPOVE"/>
    <property type="match status" value="1"/>
</dbReference>
<feature type="transmembrane region" description="Helical" evidence="6">
    <location>
        <begin position="137"/>
        <end position="155"/>
    </location>
</feature>
<dbReference type="PANTHER" id="PTHR30474:SF3">
    <property type="entry name" value="PEPTIDOGLYCAN GLYCOSYLTRANSFERASE RODA"/>
    <property type="match status" value="1"/>
</dbReference>
<keyword evidence="7" id="KW-0131">Cell cycle</keyword>
<feature type="transmembrane region" description="Helical" evidence="6">
    <location>
        <begin position="215"/>
        <end position="232"/>
    </location>
</feature>
<feature type="transmembrane region" description="Helical" evidence="6">
    <location>
        <begin position="47"/>
        <end position="65"/>
    </location>
</feature>
<dbReference type="AlphaFoldDB" id="A0A7Z0D1R1"/>
<name>A0A7Z0D1R1_9MICO</name>
<dbReference type="PANTHER" id="PTHR30474">
    <property type="entry name" value="CELL CYCLE PROTEIN"/>
    <property type="match status" value="1"/>
</dbReference>
<dbReference type="GO" id="GO:0051301">
    <property type="term" value="P:cell division"/>
    <property type="evidence" value="ECO:0007669"/>
    <property type="project" value="UniProtKB-KW"/>
</dbReference>
<dbReference type="RefSeq" id="WP_179426073.1">
    <property type="nucleotide sequence ID" value="NZ_JACBZP010000001.1"/>
</dbReference>
<feature type="transmembrane region" description="Helical" evidence="6">
    <location>
        <begin position="238"/>
        <end position="254"/>
    </location>
</feature>
<evidence type="ECO:0000256" key="4">
    <source>
        <dbReference type="ARBA" id="ARBA00022989"/>
    </source>
</evidence>
<evidence type="ECO:0000256" key="6">
    <source>
        <dbReference type="SAM" id="Phobius"/>
    </source>
</evidence>
<evidence type="ECO:0000313" key="7">
    <source>
        <dbReference type="EMBL" id="NYI66610.1"/>
    </source>
</evidence>
<dbReference type="GO" id="GO:0015648">
    <property type="term" value="F:lipid-linked peptidoglycan transporter activity"/>
    <property type="evidence" value="ECO:0007669"/>
    <property type="project" value="TreeGrafter"/>
</dbReference>
<dbReference type="GO" id="GO:0032153">
    <property type="term" value="C:cell division site"/>
    <property type="evidence" value="ECO:0007669"/>
    <property type="project" value="TreeGrafter"/>
</dbReference>
<keyword evidence="3" id="KW-0133">Cell shape</keyword>
<dbReference type="GO" id="GO:0008360">
    <property type="term" value="P:regulation of cell shape"/>
    <property type="evidence" value="ECO:0007669"/>
    <property type="project" value="UniProtKB-KW"/>
</dbReference>
<keyword evidence="2 6" id="KW-0812">Transmembrane</keyword>
<feature type="transmembrane region" description="Helical" evidence="6">
    <location>
        <begin position="20"/>
        <end position="41"/>
    </location>
</feature>
<sequence>MSSTAGLPKLKTRRGIEAWLLILALIVSIAAYCLVGLGVKGELPPNVYVYSGWLFVLAAFGHIVVRIRAKYADPVILPIAVFLNGIGLAMIYRLDLAEHRTGMASVATKQLIWTSLGLVVLAVIVILLKDHRLLRRYTYVSGLAGILMLLLPLAPGIGTTINGARIWIHVGPMSFQPGEIAKLLLAFFFAGYLVSNRDALSLAGPKVLGLQLPRIRDMAPLVIAWLASLGVLVFQRDLGTSLLFFGLFVAMLYVATERISWIIIGLILFAGGAVLAGMFISHVGQRLNIWIHALDPSVYNQEYGGSYQLVQGLFGLANGGLTGTGLGLGRPDIVPHADSDFIITSLGEELGLVGLFAILLVYVIFVERGIRVAIAVRDGFGKLLSAGLCFTIGLQCFIVVGGVTRVIPLTGLTTPFLAAGGSSLLANWIIVALLLRISDNARRPLDEFATGVLSVLPDDERSRKRDGSGPTEAVAQ</sequence>
<organism evidence="7 8">
    <name type="scientific">Spelaeicoccus albus</name>
    <dbReference type="NCBI Taxonomy" id="1280376"/>
    <lineage>
        <taxon>Bacteria</taxon>
        <taxon>Bacillati</taxon>
        <taxon>Actinomycetota</taxon>
        <taxon>Actinomycetes</taxon>
        <taxon>Micrococcales</taxon>
        <taxon>Brevibacteriaceae</taxon>
        <taxon>Spelaeicoccus</taxon>
    </lineage>
</organism>
<feature type="transmembrane region" description="Helical" evidence="6">
    <location>
        <begin position="382"/>
        <end position="404"/>
    </location>
</feature>
<proteinExistence type="predicted"/>
<evidence type="ECO:0000256" key="2">
    <source>
        <dbReference type="ARBA" id="ARBA00022692"/>
    </source>
</evidence>